<reference evidence="1 2" key="1">
    <citation type="journal article" date="2022" name="Plant J.">
        <title>Chromosome-level genome of Camellia lanceoleosa provides a valuable resource for understanding genome evolution and self-incompatibility.</title>
        <authorList>
            <person name="Gong W."/>
            <person name="Xiao S."/>
            <person name="Wang L."/>
            <person name="Liao Z."/>
            <person name="Chang Y."/>
            <person name="Mo W."/>
            <person name="Hu G."/>
            <person name="Li W."/>
            <person name="Zhao G."/>
            <person name="Zhu H."/>
            <person name="Hu X."/>
            <person name="Ji K."/>
            <person name="Xiang X."/>
            <person name="Song Q."/>
            <person name="Yuan D."/>
            <person name="Jin S."/>
            <person name="Zhang L."/>
        </authorList>
    </citation>
    <scope>NUCLEOTIDE SEQUENCE [LARGE SCALE GENOMIC DNA]</scope>
    <source>
        <strain evidence="1">SQ_2022a</strain>
    </source>
</reference>
<keyword evidence="2" id="KW-1185">Reference proteome</keyword>
<keyword evidence="1" id="KW-0560">Oxidoreductase</keyword>
<evidence type="ECO:0000313" key="1">
    <source>
        <dbReference type="EMBL" id="KAI8015661.1"/>
    </source>
</evidence>
<protein>
    <submittedName>
        <fullName evidence="1">Peroxidase 21</fullName>
    </submittedName>
</protein>
<organism evidence="1 2">
    <name type="scientific">Camellia lanceoleosa</name>
    <dbReference type="NCBI Taxonomy" id="1840588"/>
    <lineage>
        <taxon>Eukaryota</taxon>
        <taxon>Viridiplantae</taxon>
        <taxon>Streptophyta</taxon>
        <taxon>Embryophyta</taxon>
        <taxon>Tracheophyta</taxon>
        <taxon>Spermatophyta</taxon>
        <taxon>Magnoliopsida</taxon>
        <taxon>eudicotyledons</taxon>
        <taxon>Gunneridae</taxon>
        <taxon>Pentapetalae</taxon>
        <taxon>asterids</taxon>
        <taxon>Ericales</taxon>
        <taxon>Theaceae</taxon>
        <taxon>Camellia</taxon>
    </lineage>
</organism>
<proteinExistence type="predicted"/>
<evidence type="ECO:0000313" key="2">
    <source>
        <dbReference type="Proteomes" id="UP001060215"/>
    </source>
</evidence>
<dbReference type="Proteomes" id="UP001060215">
    <property type="component" value="Chromosome 4"/>
</dbReference>
<accession>A0ACC0HR82</accession>
<keyword evidence="1" id="KW-0575">Peroxidase</keyword>
<dbReference type="EMBL" id="CM045761">
    <property type="protein sequence ID" value="KAI8015661.1"/>
    <property type="molecule type" value="Genomic_DNA"/>
</dbReference>
<sequence>MLIFLFLFLFLFLQVKADLQFNFYNESCPRAEEIIKEEVTKLYKQHGNTAISWIRNLFHDCMVKSCDASLLLESKYGILSEKTSDRSFGMRNFKYMETIKNALESQCSMTVSCADIVALSARDGVGLLGGPHIEMKTGRKDSKESYALVVDEFIPNHNDTMALVLSRFQSIGIDAEGTVALLGAHSVGRVHCVNLVDRLYPTVDPTLDPDHAEYLKRRCPSPEPDPKAVQYARNDLETPMVLDNVYYKHLLEHKGLLLVDQQLVSDPTTLPFVTKMAADNGYFHDQFSRAFLLLSENNPLTGDEGEIRKDCRYETIIGYLKSVAGATQFDFETLTLTSLKLLGDAHLNNGSVRLTRDLAVPNSGAGRALYSKPIRFRQPVTHFPASFSTFFSFSVTNLNPSSIGGGLAFLISPDDSAVGDGGAYLGLMNQTGGPIGTVAVEFDTLMDVQFMDINGNHVGLDLNSMVSTKIADLESIDVDLKSGDLVNSWIDYSGSTRIFNISVSYSNLKPEAPLLSFTLDLDQYVSDFMYVGFSGSTQGSTEIHSINWWSFSSNFEVSSKSESSSPPPVSSSSSSSTPPPTATLMNPTADSINPPPPSQPPSQPNSTLSHTTEKTSKCHNQLCKDGPGAVVGVVTAGAFFLAFCAVVLIWVYSKKFKNLKNSDPLTSEIIKMPKEFSYKELKSATKCFNSARIIGHGAFGTVYRGILPESGGIVADSVSDLNGMVTISSISSSSDDHSFNGGGGGVELV</sequence>
<comment type="caution">
    <text evidence="1">The sequence shown here is derived from an EMBL/GenBank/DDBJ whole genome shotgun (WGS) entry which is preliminary data.</text>
</comment>
<name>A0ACC0HR82_9ERIC</name>
<gene>
    <name evidence="1" type="ORF">LOK49_LG05G00658</name>
</gene>